<evidence type="ECO:0000256" key="2">
    <source>
        <dbReference type="ARBA" id="ARBA00022448"/>
    </source>
</evidence>
<proteinExistence type="inferred from homology"/>
<dbReference type="PANTHER" id="PTHR30561">
    <property type="entry name" value="SMR FAMILY PROTON-DEPENDENT DRUG EFFLUX TRANSPORTER SUGE"/>
    <property type="match status" value="1"/>
</dbReference>
<evidence type="ECO:0000313" key="10">
    <source>
        <dbReference type="Proteomes" id="UP000317422"/>
    </source>
</evidence>
<keyword evidence="5 8" id="KW-1133">Transmembrane helix</keyword>
<dbReference type="EMBL" id="VFQC01000001">
    <property type="protein sequence ID" value="TQN33317.1"/>
    <property type="molecule type" value="Genomic_DNA"/>
</dbReference>
<comment type="subcellular location">
    <subcellularLocation>
        <location evidence="1 7">Cell membrane</location>
        <topology evidence="1 7">Multi-pass membrane protein</topology>
    </subcellularLocation>
</comment>
<dbReference type="InterPro" id="IPR045324">
    <property type="entry name" value="Small_multidrug_res"/>
</dbReference>
<evidence type="ECO:0000256" key="5">
    <source>
        <dbReference type="ARBA" id="ARBA00022989"/>
    </source>
</evidence>
<dbReference type="GO" id="GO:0022857">
    <property type="term" value="F:transmembrane transporter activity"/>
    <property type="evidence" value="ECO:0007669"/>
    <property type="project" value="InterPro"/>
</dbReference>
<evidence type="ECO:0000256" key="6">
    <source>
        <dbReference type="ARBA" id="ARBA00023136"/>
    </source>
</evidence>
<name>A0A543NNE7_9ACTN</name>
<dbReference type="PANTHER" id="PTHR30561:SF0">
    <property type="entry name" value="GUANIDINIUM EXPORTER"/>
    <property type="match status" value="1"/>
</dbReference>
<sequence length="145" mass="15477">MTTSPNQPDHATHKSSPRQTRAWAILLIAGIFEIGYAVSTGGSEGFTNVPWSISAAVFFFLTVFTLSVALKVIDVGLGYAVWVGIGASGAAIVSAFLFDEPLTPLRLFWIGMIIVGTIILKLTESSEQGEISEATEQLAESDNRA</sequence>
<dbReference type="OrthoDB" id="21828at2"/>
<gene>
    <name evidence="9" type="ORF">FHX37_3331</name>
</gene>
<protein>
    <submittedName>
        <fullName evidence="9">Quaternary ammonium compound-resistance protein SugE</fullName>
    </submittedName>
</protein>
<evidence type="ECO:0000256" key="3">
    <source>
        <dbReference type="ARBA" id="ARBA00022475"/>
    </source>
</evidence>
<evidence type="ECO:0000256" key="8">
    <source>
        <dbReference type="SAM" id="Phobius"/>
    </source>
</evidence>
<feature type="transmembrane region" description="Helical" evidence="8">
    <location>
        <begin position="104"/>
        <end position="122"/>
    </location>
</feature>
<keyword evidence="4 7" id="KW-0812">Transmembrane</keyword>
<feature type="transmembrane region" description="Helical" evidence="8">
    <location>
        <begin position="77"/>
        <end position="98"/>
    </location>
</feature>
<dbReference type="InterPro" id="IPR037185">
    <property type="entry name" value="EmrE-like"/>
</dbReference>
<comment type="similarity">
    <text evidence="7">Belongs to the drug/metabolite transporter (DMT) superfamily. Small multidrug resistance (SMR) (TC 2.A.7.1) family.</text>
</comment>
<dbReference type="Pfam" id="PF00893">
    <property type="entry name" value="Multi_Drug_Res"/>
    <property type="match status" value="1"/>
</dbReference>
<accession>A0A543NNE7</accession>
<dbReference type="SUPFAM" id="SSF103481">
    <property type="entry name" value="Multidrug resistance efflux transporter EmrE"/>
    <property type="match status" value="1"/>
</dbReference>
<dbReference type="GO" id="GO:0005886">
    <property type="term" value="C:plasma membrane"/>
    <property type="evidence" value="ECO:0007669"/>
    <property type="project" value="UniProtKB-SubCell"/>
</dbReference>
<dbReference type="InterPro" id="IPR000390">
    <property type="entry name" value="Small_drug/metabolite_transptr"/>
</dbReference>
<evidence type="ECO:0000256" key="7">
    <source>
        <dbReference type="RuleBase" id="RU003942"/>
    </source>
</evidence>
<keyword evidence="3" id="KW-1003">Cell membrane</keyword>
<organism evidence="9 10">
    <name type="scientific">Haloactinospora alba</name>
    <dbReference type="NCBI Taxonomy" id="405555"/>
    <lineage>
        <taxon>Bacteria</taxon>
        <taxon>Bacillati</taxon>
        <taxon>Actinomycetota</taxon>
        <taxon>Actinomycetes</taxon>
        <taxon>Streptosporangiales</taxon>
        <taxon>Nocardiopsidaceae</taxon>
        <taxon>Haloactinospora</taxon>
    </lineage>
</organism>
<dbReference type="AlphaFoldDB" id="A0A543NNE7"/>
<evidence type="ECO:0000313" key="9">
    <source>
        <dbReference type="EMBL" id="TQN33317.1"/>
    </source>
</evidence>
<keyword evidence="6 8" id="KW-0472">Membrane</keyword>
<feature type="transmembrane region" description="Helical" evidence="8">
    <location>
        <begin position="21"/>
        <end position="39"/>
    </location>
</feature>
<keyword evidence="2" id="KW-0813">Transport</keyword>
<evidence type="ECO:0000256" key="4">
    <source>
        <dbReference type="ARBA" id="ARBA00022692"/>
    </source>
</evidence>
<dbReference type="RefSeq" id="WP_141924694.1">
    <property type="nucleotide sequence ID" value="NZ_VFQC01000001.1"/>
</dbReference>
<evidence type="ECO:0000256" key="1">
    <source>
        <dbReference type="ARBA" id="ARBA00004651"/>
    </source>
</evidence>
<dbReference type="Gene3D" id="1.10.3730.20">
    <property type="match status" value="1"/>
</dbReference>
<keyword evidence="10" id="KW-1185">Reference proteome</keyword>
<feature type="transmembrane region" description="Helical" evidence="8">
    <location>
        <begin position="51"/>
        <end position="70"/>
    </location>
</feature>
<dbReference type="Proteomes" id="UP000317422">
    <property type="component" value="Unassembled WGS sequence"/>
</dbReference>
<reference evidence="9 10" key="1">
    <citation type="submission" date="2019-06" db="EMBL/GenBank/DDBJ databases">
        <title>Sequencing the genomes of 1000 actinobacteria strains.</title>
        <authorList>
            <person name="Klenk H.-P."/>
        </authorList>
    </citation>
    <scope>NUCLEOTIDE SEQUENCE [LARGE SCALE GENOMIC DNA]</scope>
    <source>
        <strain evidence="9 10">DSM 45015</strain>
    </source>
</reference>
<comment type="caution">
    <text evidence="9">The sequence shown here is derived from an EMBL/GenBank/DDBJ whole genome shotgun (WGS) entry which is preliminary data.</text>
</comment>